<reference evidence="3 4" key="1">
    <citation type="journal article" date="2023" name="Virus Evol.">
        <title>Computational host range prediction-The good, the bad, and the ugly.</title>
        <authorList>
            <person name="Howell A.A."/>
            <person name="Versoza C.J."/>
            <person name="Pfeifer S.P."/>
        </authorList>
    </citation>
    <scope>NUCLEOTIDE SEQUENCE [LARGE SCALE GENOMIC DNA]</scope>
    <source>
        <strain evidence="3 4">1610/1b</strain>
    </source>
</reference>
<evidence type="ECO:0000313" key="4">
    <source>
        <dbReference type="Proteomes" id="UP001479933"/>
    </source>
</evidence>
<feature type="domain" description="SWIM-type" evidence="2">
    <location>
        <begin position="112"/>
        <end position="147"/>
    </location>
</feature>
<name>A0ABZ2U4M9_9ACTN</name>
<dbReference type="Proteomes" id="UP001479933">
    <property type="component" value="Chromosome"/>
</dbReference>
<keyword evidence="1" id="KW-0863">Zinc-finger</keyword>
<keyword evidence="1" id="KW-0862">Zinc</keyword>
<protein>
    <submittedName>
        <fullName evidence="3">SWIM zinc finger family protein</fullName>
    </submittedName>
</protein>
<evidence type="ECO:0000313" key="3">
    <source>
        <dbReference type="EMBL" id="WYY07811.1"/>
    </source>
</evidence>
<accession>A0ABZ2U4M9</accession>
<dbReference type="InterPro" id="IPR007527">
    <property type="entry name" value="Znf_SWIM"/>
</dbReference>
<dbReference type="RefSeq" id="WP_066166354.1">
    <property type="nucleotide sequence ID" value="NZ_CP136137.1"/>
</dbReference>
<sequence>MSPGRSRRTKPAVRGYGITGWSRAFVSVMEAGADHRRITGARRYFRDRHVDGLQIAHGWVTASVRGSQLDPFDVQLETRTVDPATVIDLLRRTGDADALLELARGEQPPALGDLIAPTEPADVVSDCTCPDDAPRCTHVLAVAFEVAAEIDRRPTTLLTVMGTDLPELLAAAHDGDAQPADVESAPLTVDDPFGDHRLPPPAPSFPTLDALTELDPAMLRQALRATGVAMTEVAEALDDLAIYYDVLTRRQ</sequence>
<gene>
    <name evidence="3" type="ORF">RVF87_01610</name>
</gene>
<dbReference type="PANTHER" id="PTHR38133:SF1">
    <property type="entry name" value="SLR1429 PROTEIN"/>
    <property type="match status" value="1"/>
</dbReference>
<dbReference type="PROSITE" id="PS50966">
    <property type="entry name" value="ZF_SWIM"/>
    <property type="match status" value="1"/>
</dbReference>
<evidence type="ECO:0000259" key="2">
    <source>
        <dbReference type="PROSITE" id="PS50966"/>
    </source>
</evidence>
<proteinExistence type="predicted"/>
<dbReference type="EMBL" id="CP136137">
    <property type="protein sequence ID" value="WYY07811.1"/>
    <property type="molecule type" value="Genomic_DNA"/>
</dbReference>
<organism evidence="3 4">
    <name type="scientific">Gordonia hydrophobica</name>
    <dbReference type="NCBI Taxonomy" id="40516"/>
    <lineage>
        <taxon>Bacteria</taxon>
        <taxon>Bacillati</taxon>
        <taxon>Actinomycetota</taxon>
        <taxon>Actinomycetes</taxon>
        <taxon>Mycobacteriales</taxon>
        <taxon>Gordoniaceae</taxon>
        <taxon>Gordonia</taxon>
    </lineage>
</organism>
<keyword evidence="4" id="KW-1185">Reference proteome</keyword>
<keyword evidence="1" id="KW-0479">Metal-binding</keyword>
<dbReference type="PANTHER" id="PTHR38133">
    <property type="entry name" value="SLR1429 PROTEIN"/>
    <property type="match status" value="1"/>
</dbReference>
<evidence type="ECO:0000256" key="1">
    <source>
        <dbReference type="PROSITE-ProRule" id="PRU00325"/>
    </source>
</evidence>